<evidence type="ECO:0000313" key="2">
    <source>
        <dbReference type="EMBL" id="MCR2746783.1"/>
    </source>
</evidence>
<comment type="caution">
    <text evidence="2">The sequence shown here is derived from an EMBL/GenBank/DDBJ whole genome shotgun (WGS) entry which is preliminary data.</text>
</comment>
<name>A0ABT1XHM0_9BURK</name>
<feature type="chain" id="PRO_5046231692" description="Thioredoxin-like fold domain-containing protein" evidence="1">
    <location>
        <begin position="20"/>
        <end position="148"/>
    </location>
</feature>
<feature type="signal peptide" evidence="1">
    <location>
        <begin position="1"/>
        <end position="19"/>
    </location>
</feature>
<reference evidence="2" key="1">
    <citation type="submission" date="2022-07" db="EMBL/GenBank/DDBJ databases">
        <authorList>
            <person name="Xamxidin M."/>
        </authorList>
    </citation>
    <scope>NUCLEOTIDE SEQUENCE</scope>
    <source>
        <strain evidence="2">YS8-69</strain>
    </source>
</reference>
<dbReference type="Gene3D" id="3.40.30.10">
    <property type="entry name" value="Glutaredoxin"/>
    <property type="match status" value="1"/>
</dbReference>
<dbReference type="EMBL" id="JANKHG010000017">
    <property type="protein sequence ID" value="MCR2746783.1"/>
    <property type="molecule type" value="Genomic_DNA"/>
</dbReference>
<keyword evidence="3" id="KW-1185">Reference proteome</keyword>
<accession>A0ABT1XHM0</accession>
<dbReference type="Proteomes" id="UP001165267">
    <property type="component" value="Unassembled WGS sequence"/>
</dbReference>
<gene>
    <name evidence="2" type="ORF">NSP04_08990</name>
</gene>
<evidence type="ECO:0008006" key="4">
    <source>
        <dbReference type="Google" id="ProtNLM"/>
    </source>
</evidence>
<dbReference type="SUPFAM" id="SSF52833">
    <property type="entry name" value="Thioredoxin-like"/>
    <property type="match status" value="1"/>
</dbReference>
<evidence type="ECO:0000313" key="3">
    <source>
        <dbReference type="Proteomes" id="UP001165267"/>
    </source>
</evidence>
<sequence length="148" mass="16394">MKAIWLLVLFAWFAPTAHAAGGASLAFPNNLHQQDMPAVIVLFSLPDCAYCEKVRQQSLRHIHTDPNYKGRVGVYEIDFSDEKRSFIWFDGRRYTGKSLAAPLNVKFSPTVMVFGGTGAVAGRPLLGSGLPEFYGAYLDELIKNAWAL</sequence>
<dbReference type="RefSeq" id="WP_257511996.1">
    <property type="nucleotide sequence ID" value="NZ_JANKHG010000017.1"/>
</dbReference>
<protein>
    <recommendedName>
        <fullName evidence="4">Thioredoxin-like fold domain-containing protein</fullName>
    </recommendedName>
</protein>
<evidence type="ECO:0000256" key="1">
    <source>
        <dbReference type="SAM" id="SignalP"/>
    </source>
</evidence>
<organism evidence="2 3">
    <name type="scientific">Limnobacter parvus</name>
    <dbReference type="NCBI Taxonomy" id="2939690"/>
    <lineage>
        <taxon>Bacteria</taxon>
        <taxon>Pseudomonadati</taxon>
        <taxon>Pseudomonadota</taxon>
        <taxon>Betaproteobacteria</taxon>
        <taxon>Burkholderiales</taxon>
        <taxon>Burkholderiaceae</taxon>
        <taxon>Limnobacter</taxon>
    </lineage>
</organism>
<keyword evidence="1" id="KW-0732">Signal</keyword>
<proteinExistence type="predicted"/>
<dbReference type="InterPro" id="IPR036249">
    <property type="entry name" value="Thioredoxin-like_sf"/>
</dbReference>